<dbReference type="InterPro" id="IPR006222">
    <property type="entry name" value="GCVT_N"/>
</dbReference>
<accession>A0A7J7KM59</accession>
<dbReference type="AlphaFoldDB" id="A0A7J7KM59"/>
<dbReference type="GO" id="GO:0005739">
    <property type="term" value="C:mitochondrion"/>
    <property type="evidence" value="ECO:0007669"/>
    <property type="project" value="TreeGrafter"/>
</dbReference>
<feature type="domain" description="FAD dependent oxidoreductase central" evidence="3">
    <location>
        <begin position="390"/>
        <end position="441"/>
    </location>
</feature>
<dbReference type="SUPFAM" id="SSF54373">
    <property type="entry name" value="FAD-linked reductases, C-terminal domain"/>
    <property type="match status" value="1"/>
</dbReference>
<dbReference type="Gene3D" id="3.30.1360.120">
    <property type="entry name" value="Probable tRNA modification gtpase trme, domain 1"/>
    <property type="match status" value="1"/>
</dbReference>
<evidence type="ECO:0000259" key="3">
    <source>
        <dbReference type="Pfam" id="PF16350"/>
    </source>
</evidence>
<dbReference type="InterPro" id="IPR028896">
    <property type="entry name" value="GcvT/YgfZ/DmdA"/>
</dbReference>
<dbReference type="Proteomes" id="UP000593567">
    <property type="component" value="Unassembled WGS sequence"/>
</dbReference>
<dbReference type="Gene3D" id="3.30.70.1400">
    <property type="entry name" value="Aminomethyltransferase beta-barrel domains"/>
    <property type="match status" value="1"/>
</dbReference>
<dbReference type="InterPro" id="IPR032503">
    <property type="entry name" value="FAO_M"/>
</dbReference>
<dbReference type="InterPro" id="IPR036188">
    <property type="entry name" value="FAD/NAD-bd_sf"/>
</dbReference>
<dbReference type="SUPFAM" id="SSF51905">
    <property type="entry name" value="FAD/NAD(P)-binding domain"/>
    <property type="match status" value="1"/>
</dbReference>
<sequence length="735" mass="81733">MYRLIGNLSLLKQTLRSGKYTQARFVAAEKKEVPYKTLKDANSDNVASVPSRADAVVVGGGAVGCSTVYHLSKLGLSNSVLIEKDQLTAGTSWHTAGLLWRLRPNETEMLLNNITRRLMDTLEEETGVHAGFHMNGGLFIASSKERLDEYKRLKTFGECMGIESHILTPGEAQKLYPIMNKDDLVGALYSPTDGHIDPAGYCTALSRAAKLNGAQHFYPLVHTGSLYFSAGCWAPHILESVGVKLPQYTFKHSYIVTETIEGVKGMPSIRDHDLSIYLKVQGDVIQVGGYEPRPVIMDEGVPKDFAFSLFELDWDSFGVHIESACKRIPEIAETGIRSTVSGPESFTPDGSPLMGPNPHISGLFHAHGYNSGGLMLSGGSGKMLAQWVINGEPELDMFDYDIRRFNEKLLDNKTWLREQCHEHYAKHYSIHYHFDEPLGGRLAIKDALYQTLLDDGCFYQFKGGWERPGWYDKDNIAPPLPYDYYGEYGYAKNNPDPYTDRLVMDYTFDHPKQHAMIGEECLNARNSVNMFNMSYFGKFYLCGPDATKAAEWIFSNSMDKHPGTTTYTCMLNKLGGIESDLTVSVVEDDGPQAAFGVEGRSYYAAVGGGFSPYVKSRITDIIAQEKFDCQVKDLSHDMILLSIQGPKSRDILSKLCPQTDFSNESFPFSSHQLVTIGGHVVRAMRVSFIGELGWELHASNSAALDVYNTVMEVGKEFGLRNSGYRALDSLSMEKG</sequence>
<dbReference type="Gene3D" id="3.30.9.10">
    <property type="entry name" value="D-Amino Acid Oxidase, subunit A, domain 2"/>
    <property type="match status" value="2"/>
</dbReference>
<organism evidence="4 5">
    <name type="scientific">Bugula neritina</name>
    <name type="common">Brown bryozoan</name>
    <name type="synonym">Sertularia neritina</name>
    <dbReference type="NCBI Taxonomy" id="10212"/>
    <lineage>
        <taxon>Eukaryota</taxon>
        <taxon>Metazoa</taxon>
        <taxon>Spiralia</taxon>
        <taxon>Lophotrochozoa</taxon>
        <taxon>Bryozoa</taxon>
        <taxon>Gymnolaemata</taxon>
        <taxon>Cheilostomatida</taxon>
        <taxon>Flustrina</taxon>
        <taxon>Buguloidea</taxon>
        <taxon>Bugulidae</taxon>
        <taxon>Bugula</taxon>
    </lineage>
</organism>
<name>A0A7J7KM59_BUGNE</name>
<dbReference type="PANTHER" id="PTHR43757:SF11">
    <property type="entry name" value="SARCOSINE DEHYDROGENASE"/>
    <property type="match status" value="1"/>
</dbReference>
<evidence type="ECO:0000313" key="4">
    <source>
        <dbReference type="EMBL" id="KAF6039245.1"/>
    </source>
</evidence>
<proteinExistence type="predicted"/>
<dbReference type="EMBL" id="VXIV02000288">
    <property type="protein sequence ID" value="KAF6039245.1"/>
    <property type="molecule type" value="Genomic_DNA"/>
</dbReference>
<comment type="caution">
    <text evidence="4">The sequence shown here is derived from an EMBL/GenBank/DDBJ whole genome shotgun (WGS) entry which is preliminary data.</text>
</comment>
<dbReference type="Pfam" id="PF01266">
    <property type="entry name" value="DAO"/>
    <property type="match status" value="1"/>
</dbReference>
<dbReference type="Pfam" id="PF01571">
    <property type="entry name" value="GCV_T"/>
    <property type="match status" value="1"/>
</dbReference>
<feature type="domain" description="FAD dependent oxidoreductase" evidence="1">
    <location>
        <begin position="54"/>
        <end position="387"/>
    </location>
</feature>
<gene>
    <name evidence="4" type="ORF">EB796_002440</name>
</gene>
<dbReference type="PANTHER" id="PTHR43757">
    <property type="entry name" value="AMINOMETHYLTRANSFERASE"/>
    <property type="match status" value="1"/>
</dbReference>
<reference evidence="4" key="1">
    <citation type="submission" date="2020-06" db="EMBL/GenBank/DDBJ databases">
        <title>Draft genome of Bugula neritina, a colonial animal packing powerful symbionts and potential medicines.</title>
        <authorList>
            <person name="Rayko M."/>
        </authorList>
    </citation>
    <scope>NUCLEOTIDE SEQUENCE [LARGE SCALE GENOMIC DNA]</scope>
    <source>
        <strain evidence="4">Kwan_BN1</strain>
    </source>
</reference>
<dbReference type="InterPro" id="IPR027266">
    <property type="entry name" value="TrmE/GcvT-like"/>
</dbReference>
<evidence type="ECO:0008006" key="6">
    <source>
        <dbReference type="Google" id="ProtNLM"/>
    </source>
</evidence>
<evidence type="ECO:0000259" key="1">
    <source>
        <dbReference type="Pfam" id="PF01266"/>
    </source>
</evidence>
<dbReference type="InterPro" id="IPR006076">
    <property type="entry name" value="FAD-dep_OxRdtase"/>
</dbReference>
<evidence type="ECO:0000313" key="5">
    <source>
        <dbReference type="Proteomes" id="UP000593567"/>
    </source>
</evidence>
<keyword evidence="5" id="KW-1185">Reference proteome</keyword>
<dbReference type="Gene3D" id="3.50.50.60">
    <property type="entry name" value="FAD/NAD(P)-binding domain"/>
    <property type="match status" value="2"/>
</dbReference>
<dbReference type="OrthoDB" id="498204at2759"/>
<evidence type="ECO:0000259" key="2">
    <source>
        <dbReference type="Pfam" id="PF01571"/>
    </source>
</evidence>
<dbReference type="SUPFAM" id="SSF103025">
    <property type="entry name" value="Folate-binding domain"/>
    <property type="match status" value="1"/>
</dbReference>
<feature type="domain" description="GCVT N-terminal" evidence="2">
    <location>
        <begin position="448"/>
        <end position="735"/>
    </location>
</feature>
<dbReference type="Pfam" id="PF16350">
    <property type="entry name" value="FAO_M"/>
    <property type="match status" value="1"/>
</dbReference>
<protein>
    <recommendedName>
        <fullName evidence="6">SARDH</fullName>
    </recommendedName>
</protein>